<proteinExistence type="predicted"/>
<dbReference type="STRING" id="706433.HMPREF9430_01514"/>
<name>E7MPN2_9FIRM</name>
<organism evidence="3 4">
    <name type="scientific">Solobacterium moorei F0204</name>
    <dbReference type="NCBI Taxonomy" id="706433"/>
    <lineage>
        <taxon>Bacteria</taxon>
        <taxon>Bacillati</taxon>
        <taxon>Bacillota</taxon>
        <taxon>Erysipelotrichia</taxon>
        <taxon>Erysipelotrichales</taxon>
        <taxon>Erysipelotrichaceae</taxon>
        <taxon>Solobacterium</taxon>
    </lineage>
</organism>
<keyword evidence="4" id="KW-1185">Reference proteome</keyword>
<sequence>MQSKLCVYIDISVRSIKVKNRIKELRKEHKLSQGELADLVGTTRQTITSIEVGKYTASLPLAYKIAKQFSLSIEEVFDFSELEEEA</sequence>
<dbReference type="Pfam" id="PF01381">
    <property type="entry name" value="HTH_3"/>
    <property type="match status" value="1"/>
</dbReference>
<dbReference type="PROSITE" id="PS50943">
    <property type="entry name" value="HTH_CROC1"/>
    <property type="match status" value="1"/>
</dbReference>
<dbReference type="InterPro" id="IPR010982">
    <property type="entry name" value="Lambda_DNA-bd_dom_sf"/>
</dbReference>
<dbReference type="InterPro" id="IPR001387">
    <property type="entry name" value="Cro/C1-type_HTH"/>
</dbReference>
<dbReference type="GO" id="GO:0003677">
    <property type="term" value="F:DNA binding"/>
    <property type="evidence" value="ECO:0007669"/>
    <property type="project" value="UniProtKB-KW"/>
</dbReference>
<dbReference type="eggNOG" id="COG1476">
    <property type="taxonomic scope" value="Bacteria"/>
</dbReference>
<feature type="domain" description="HTH cro/C1-type" evidence="2">
    <location>
        <begin position="22"/>
        <end position="76"/>
    </location>
</feature>
<dbReference type="Gene3D" id="1.10.260.40">
    <property type="entry name" value="lambda repressor-like DNA-binding domains"/>
    <property type="match status" value="1"/>
</dbReference>
<reference evidence="3 4" key="1">
    <citation type="submission" date="2010-08" db="EMBL/GenBank/DDBJ databases">
        <authorList>
            <person name="Weinstock G."/>
            <person name="Sodergren E."/>
            <person name="Clifton S."/>
            <person name="Fulton L."/>
            <person name="Fulton B."/>
            <person name="Courtney L."/>
            <person name="Fronick C."/>
            <person name="Harrison M."/>
            <person name="Strong C."/>
            <person name="Farmer C."/>
            <person name="Delahaunty K."/>
            <person name="Markovic C."/>
            <person name="Hall O."/>
            <person name="Minx P."/>
            <person name="Tomlinson C."/>
            <person name="Mitreva M."/>
            <person name="Hou S."/>
            <person name="Chen J."/>
            <person name="Wollam A."/>
            <person name="Pepin K.H."/>
            <person name="Johnson M."/>
            <person name="Bhonagiri V."/>
            <person name="Zhang X."/>
            <person name="Suruliraj S."/>
            <person name="Warren W."/>
            <person name="Chinwalla A."/>
            <person name="Mardis E.R."/>
            <person name="Wilson R.K."/>
        </authorList>
    </citation>
    <scope>NUCLEOTIDE SEQUENCE [LARGE SCALE GENOMIC DNA]</scope>
    <source>
        <strain evidence="3 4">F0204</strain>
    </source>
</reference>
<dbReference type="PANTHER" id="PTHR46558:SF4">
    <property type="entry name" value="DNA-BIDING PHAGE PROTEIN"/>
    <property type="match status" value="1"/>
</dbReference>
<dbReference type="PANTHER" id="PTHR46558">
    <property type="entry name" value="TRACRIPTIONAL REGULATORY PROTEIN-RELATED-RELATED"/>
    <property type="match status" value="1"/>
</dbReference>
<evidence type="ECO:0000313" key="4">
    <source>
        <dbReference type="Proteomes" id="UP000004097"/>
    </source>
</evidence>
<comment type="caution">
    <text evidence="3">The sequence shown here is derived from an EMBL/GenBank/DDBJ whole genome shotgun (WGS) entry which is preliminary data.</text>
</comment>
<dbReference type="AlphaFoldDB" id="E7MPN2"/>
<evidence type="ECO:0000256" key="1">
    <source>
        <dbReference type="ARBA" id="ARBA00023125"/>
    </source>
</evidence>
<protein>
    <submittedName>
        <fullName evidence="3">DNA-binding helix-turn-helix protein</fullName>
    </submittedName>
</protein>
<gene>
    <name evidence="3" type="ORF">HMPREF9430_01514</name>
</gene>
<keyword evidence="1 3" id="KW-0238">DNA-binding</keyword>
<accession>E7MPN2</accession>
<evidence type="ECO:0000259" key="2">
    <source>
        <dbReference type="PROSITE" id="PS50943"/>
    </source>
</evidence>
<evidence type="ECO:0000313" key="3">
    <source>
        <dbReference type="EMBL" id="EFW23964.1"/>
    </source>
</evidence>
<dbReference type="CDD" id="cd00093">
    <property type="entry name" value="HTH_XRE"/>
    <property type="match status" value="1"/>
</dbReference>
<dbReference type="SUPFAM" id="SSF47413">
    <property type="entry name" value="lambda repressor-like DNA-binding domains"/>
    <property type="match status" value="1"/>
</dbReference>
<dbReference type="HOGENOM" id="CLU_066192_44_1_9"/>
<dbReference type="Proteomes" id="UP000004097">
    <property type="component" value="Unassembled WGS sequence"/>
</dbReference>
<dbReference type="EMBL" id="AECQ01000029">
    <property type="protein sequence ID" value="EFW23964.1"/>
    <property type="molecule type" value="Genomic_DNA"/>
</dbReference>
<dbReference type="SMART" id="SM00530">
    <property type="entry name" value="HTH_XRE"/>
    <property type="match status" value="1"/>
</dbReference>